<dbReference type="RefSeq" id="WP_161155679.1">
    <property type="nucleotide sequence ID" value="NZ_WWSY01000005.1"/>
</dbReference>
<name>A0A6L8RKN9_9ACTN</name>
<proteinExistence type="predicted"/>
<dbReference type="AlphaFoldDB" id="A0A6L8RKN9"/>
<dbReference type="EMBL" id="WWTB01000005">
    <property type="protein sequence ID" value="MZJ85475.1"/>
    <property type="molecule type" value="Genomic_DNA"/>
</dbReference>
<evidence type="ECO:0000313" key="3">
    <source>
        <dbReference type="Proteomes" id="UP000481598"/>
    </source>
</evidence>
<feature type="chain" id="PRO_5026911024" description="Peptidase C39-like domain-containing protein" evidence="1">
    <location>
        <begin position="31"/>
        <end position="390"/>
    </location>
</feature>
<feature type="signal peptide" evidence="1">
    <location>
        <begin position="1"/>
        <end position="30"/>
    </location>
</feature>
<evidence type="ECO:0000313" key="2">
    <source>
        <dbReference type="EMBL" id="MZJ85475.1"/>
    </source>
</evidence>
<protein>
    <recommendedName>
        <fullName evidence="4">Peptidase C39-like domain-containing protein</fullName>
    </recommendedName>
</protein>
<keyword evidence="1" id="KW-0732">Signal</keyword>
<comment type="caution">
    <text evidence="2">The sequence shown here is derived from an EMBL/GenBank/DDBJ whole genome shotgun (WGS) entry which is preliminary data.</text>
</comment>
<dbReference type="PROSITE" id="PS51318">
    <property type="entry name" value="TAT"/>
    <property type="match status" value="1"/>
</dbReference>
<organism evidence="2 3">
    <name type="scientific">Collinsella aerofaciens</name>
    <dbReference type="NCBI Taxonomy" id="74426"/>
    <lineage>
        <taxon>Bacteria</taxon>
        <taxon>Bacillati</taxon>
        <taxon>Actinomycetota</taxon>
        <taxon>Coriobacteriia</taxon>
        <taxon>Coriobacteriales</taxon>
        <taxon>Coriobacteriaceae</taxon>
        <taxon>Collinsella</taxon>
    </lineage>
</organism>
<accession>A0A6L8RKN9</accession>
<sequence>MPRVQSRRSFLLGLASIIGLSASRPTRVFAADSNSSVAFTSDLAQDYALSLLPIVDGSANLEIEQIVPVCQQIGLICGYEISVTREGSPYGYLILDASYPGLLKEITLGDTILPISASLSNAISTYSGQQATNPTVLISYNDIEYGTLVPGTRDCVTNYNNIRSVPIVTEKGIAPQSNNPTSWDAVIINEDDLMLHFQIDDLNGIPFRGVSESLVEARTNKYACVVSALYAVSMHYGLTSSNANQFNPDYYKEIWNVTGTTTYKTNDQGVEYGSTIIPDGIVPFKSLAAQKGRALNTQFFGYQPQFAQYRATIDQGNIGLYHMWINSRNSEGSIKLSGHTVTVTGYFTGHNGSSGIELQWLEVFDGWNTYPRAINYATPNMVKLNGTVFW</sequence>
<evidence type="ECO:0000256" key="1">
    <source>
        <dbReference type="SAM" id="SignalP"/>
    </source>
</evidence>
<dbReference type="Proteomes" id="UP000481598">
    <property type="component" value="Unassembled WGS sequence"/>
</dbReference>
<evidence type="ECO:0008006" key="4">
    <source>
        <dbReference type="Google" id="ProtNLM"/>
    </source>
</evidence>
<dbReference type="InterPro" id="IPR006311">
    <property type="entry name" value="TAT_signal"/>
</dbReference>
<reference evidence="2 3" key="1">
    <citation type="journal article" date="2019" name="Nat. Med.">
        <title>A library of human gut bacterial isolates paired with longitudinal multiomics data enables mechanistic microbiome research.</title>
        <authorList>
            <person name="Poyet M."/>
            <person name="Groussin M."/>
            <person name="Gibbons S.M."/>
            <person name="Avila-Pacheco J."/>
            <person name="Jiang X."/>
            <person name="Kearney S.M."/>
            <person name="Perrotta A.R."/>
            <person name="Berdy B."/>
            <person name="Zhao S."/>
            <person name="Lieberman T.D."/>
            <person name="Swanson P.K."/>
            <person name="Smith M."/>
            <person name="Roesemann S."/>
            <person name="Alexander J.E."/>
            <person name="Rich S.A."/>
            <person name="Livny J."/>
            <person name="Vlamakis H."/>
            <person name="Clish C."/>
            <person name="Bullock K."/>
            <person name="Deik A."/>
            <person name="Scott J."/>
            <person name="Pierce K.A."/>
            <person name="Xavier R.J."/>
            <person name="Alm E.J."/>
        </authorList>
    </citation>
    <scope>NUCLEOTIDE SEQUENCE [LARGE SCALE GENOMIC DNA]</scope>
    <source>
        <strain evidence="2 3">BIOML-A10</strain>
    </source>
</reference>
<gene>
    <name evidence="2" type="ORF">GT635_03210</name>
</gene>